<dbReference type="AlphaFoldDB" id="A0A5P3AHI1"/>
<evidence type="ECO:0000313" key="2">
    <source>
        <dbReference type="EMBL" id="QEW28691.1"/>
    </source>
</evidence>
<organism evidence="2 3">
    <name type="scientific">Roseovarius indicus</name>
    <dbReference type="NCBI Taxonomy" id="540747"/>
    <lineage>
        <taxon>Bacteria</taxon>
        <taxon>Pseudomonadati</taxon>
        <taxon>Pseudomonadota</taxon>
        <taxon>Alphaproteobacteria</taxon>
        <taxon>Rhodobacterales</taxon>
        <taxon>Roseobacteraceae</taxon>
        <taxon>Roseovarius</taxon>
    </lineage>
</organism>
<dbReference type="Proteomes" id="UP000325785">
    <property type="component" value="Chromosome"/>
</dbReference>
<feature type="compositionally biased region" description="Polar residues" evidence="1">
    <location>
        <begin position="289"/>
        <end position="298"/>
    </location>
</feature>
<name>A0A5P3AHI1_9RHOB</name>
<feature type="region of interest" description="Disordered" evidence="1">
    <location>
        <begin position="283"/>
        <end position="306"/>
    </location>
</feature>
<accession>A0A5P3AHI1</accession>
<proteinExistence type="predicted"/>
<evidence type="ECO:0000313" key="3">
    <source>
        <dbReference type="Proteomes" id="UP000325785"/>
    </source>
</evidence>
<dbReference type="KEGG" id="rid:RIdsm_04530"/>
<reference evidence="2 3" key="1">
    <citation type="submission" date="2018-08" db="EMBL/GenBank/DDBJ databases">
        <title>Genetic Globetrotter - A new plasmid hitch-hiking vast phylogenetic and geographic distances.</title>
        <authorList>
            <person name="Vollmers J."/>
            <person name="Petersen J."/>
        </authorList>
    </citation>
    <scope>NUCLEOTIDE SEQUENCE [LARGE SCALE GENOMIC DNA]</scope>
    <source>
        <strain evidence="2 3">DSM 26383</strain>
    </source>
</reference>
<gene>
    <name evidence="2" type="ORF">RIdsm_04530</name>
</gene>
<protein>
    <submittedName>
        <fullName evidence="2">Uncharacterized protein</fullName>
    </submittedName>
</protein>
<dbReference type="OrthoDB" id="453470at2"/>
<dbReference type="RefSeq" id="WP_057820420.1">
    <property type="nucleotide sequence ID" value="NZ_CP031598.1"/>
</dbReference>
<evidence type="ECO:0000256" key="1">
    <source>
        <dbReference type="SAM" id="MobiDB-lite"/>
    </source>
</evidence>
<sequence>MGPALDIAAMSAWPQLGITPGPVLRVFGMRRSGNHAVINWLARNAPEGRSLFFNNCTPGRKPFETYRAIEIDGVRVAGHGGNPVKHAAKAGDGTMLMFSYEDVMPNDRRKRPVSVDVDEAAISHDVVICRGFLNWAASLLKKVQGNEAFSAPQRVAIVLKALGGYANMLELAIAETELGVVVIRYEDWMNDAAYRAGVLGRLGFETRDDGLGEVQRYGKGSSFQAEAGAAEELNTLDRWKEMKDDPEYKIVMWLAAQDLALCDKLSKVYPGDAERLVRLRQDGTAGKAPQNNSAQDTAPAQILRRN</sequence>
<dbReference type="EMBL" id="CP031598">
    <property type="protein sequence ID" value="QEW28691.1"/>
    <property type="molecule type" value="Genomic_DNA"/>
</dbReference>